<dbReference type="Proteomes" id="UP000223968">
    <property type="component" value="Unassembled WGS sequence"/>
</dbReference>
<proteinExistence type="predicted"/>
<dbReference type="AlphaFoldDB" id="A0A2B7WV59"/>
<reference evidence="1 2" key="1">
    <citation type="submission" date="2017-10" db="EMBL/GenBank/DDBJ databases">
        <title>Comparative genomics in systemic dimorphic fungi from Ajellomycetaceae.</title>
        <authorList>
            <person name="Munoz J.F."/>
            <person name="Mcewen J.G."/>
            <person name="Clay O.K."/>
            <person name="Cuomo C.A."/>
        </authorList>
    </citation>
    <scope>NUCLEOTIDE SEQUENCE [LARGE SCALE GENOMIC DNA]</scope>
    <source>
        <strain evidence="1 2">UAMH5409</strain>
    </source>
</reference>
<evidence type="ECO:0000313" key="1">
    <source>
        <dbReference type="EMBL" id="PGH00381.1"/>
    </source>
</evidence>
<sequence>MNDAEAAAAVLHNEICKHPADAHCGLGLYKILPLPNPFHPYILHHFFLEAGQVRTRKLFEAGIPSRCPLTWRISSDGIIMHKVIPPGVSRDVAILYTHRHELPQLCANCASGNRPFKFCMLPPYSLSQDGQNKSQEGVACCSCTGLSVALSTKKSMLSIGKCTRKGKDKQVTSVEPSARSSLFSVSEDNSPVPKCSCAGPLSSHTSSPFALRTPAPAASMFPPPVPTSPGFSKCTASHIYIGIPASLLIVDLEAVHTAASEAHLCLELLKACVEMLEKIEQLKNL</sequence>
<organism evidence="1 2">
    <name type="scientific">Helicocarpus griseus UAMH5409</name>
    <dbReference type="NCBI Taxonomy" id="1447875"/>
    <lineage>
        <taxon>Eukaryota</taxon>
        <taxon>Fungi</taxon>
        <taxon>Dikarya</taxon>
        <taxon>Ascomycota</taxon>
        <taxon>Pezizomycotina</taxon>
        <taxon>Eurotiomycetes</taxon>
        <taxon>Eurotiomycetidae</taxon>
        <taxon>Onygenales</taxon>
        <taxon>Ajellomycetaceae</taxon>
        <taxon>Helicocarpus</taxon>
    </lineage>
</organism>
<name>A0A2B7WV59_9EURO</name>
<keyword evidence="2" id="KW-1185">Reference proteome</keyword>
<evidence type="ECO:0000313" key="2">
    <source>
        <dbReference type="Proteomes" id="UP000223968"/>
    </source>
</evidence>
<dbReference type="EMBL" id="PDNB01000187">
    <property type="protein sequence ID" value="PGH00381.1"/>
    <property type="molecule type" value="Genomic_DNA"/>
</dbReference>
<accession>A0A2B7WV59</accession>
<comment type="caution">
    <text evidence="1">The sequence shown here is derived from an EMBL/GenBank/DDBJ whole genome shotgun (WGS) entry which is preliminary data.</text>
</comment>
<gene>
    <name evidence="1" type="ORF">AJ79_08233</name>
</gene>
<dbReference type="STRING" id="1447875.A0A2B7WV59"/>
<protein>
    <submittedName>
        <fullName evidence="1">Uncharacterized protein</fullName>
    </submittedName>
</protein>